<dbReference type="CDD" id="cd06257">
    <property type="entry name" value="DnaJ"/>
    <property type="match status" value="1"/>
</dbReference>
<dbReference type="CDD" id="cd07316">
    <property type="entry name" value="terB_like_DjlA"/>
    <property type="match status" value="1"/>
</dbReference>
<reference evidence="2" key="1">
    <citation type="submission" date="2021-05" db="EMBL/GenBank/DDBJ databases">
        <authorList>
            <person name="Tanabe Y."/>
        </authorList>
    </citation>
    <scope>NUCLEOTIDE SEQUENCE</scope>
    <source>
        <strain evidence="2">BOTRYCO-1</strain>
    </source>
</reference>
<dbReference type="InterPro" id="IPR029024">
    <property type="entry name" value="TerB-like"/>
</dbReference>
<dbReference type="RefSeq" id="WP_284358453.1">
    <property type="nucleotide sequence ID" value="NZ_BPFZ01000001.1"/>
</dbReference>
<dbReference type="SMART" id="SM00271">
    <property type="entry name" value="DnaJ"/>
    <property type="match status" value="1"/>
</dbReference>
<dbReference type="EMBL" id="BPFZ01000001">
    <property type="protein sequence ID" value="GIU65982.1"/>
    <property type="molecule type" value="Genomic_DNA"/>
</dbReference>
<dbReference type="SUPFAM" id="SSF158682">
    <property type="entry name" value="TerB-like"/>
    <property type="match status" value="1"/>
</dbReference>
<evidence type="ECO:0000259" key="1">
    <source>
        <dbReference type="PROSITE" id="PS50076"/>
    </source>
</evidence>
<reference evidence="2" key="2">
    <citation type="journal article" date="2023" name="ISME Commun">
        <title>Characterization of a bloom-associated alphaproteobacterial lineage, 'Candidatus Phycosocius': insights into freshwater algal-bacterial interactions.</title>
        <authorList>
            <person name="Tanabe Y."/>
            <person name="Yamaguchi H."/>
            <person name="Yoshida M."/>
            <person name="Kai A."/>
            <person name="Okazaki Y."/>
        </authorList>
    </citation>
    <scope>NUCLEOTIDE SEQUENCE</scope>
    <source>
        <strain evidence="2">BOTRYCO-1</strain>
    </source>
</reference>
<feature type="domain" description="J" evidence="1">
    <location>
        <begin position="162"/>
        <end position="234"/>
    </location>
</feature>
<dbReference type="InterPro" id="IPR036869">
    <property type="entry name" value="J_dom_sf"/>
</dbReference>
<dbReference type="PROSITE" id="PS50076">
    <property type="entry name" value="DNAJ_2"/>
    <property type="match status" value="1"/>
</dbReference>
<dbReference type="Pfam" id="PF05099">
    <property type="entry name" value="TerB"/>
    <property type="match status" value="1"/>
</dbReference>
<proteinExistence type="predicted"/>
<accession>A0ABQ4PSL9</accession>
<dbReference type="InterPro" id="IPR001623">
    <property type="entry name" value="DnaJ_domain"/>
</dbReference>
<organism evidence="2 3">
    <name type="scientific">Candidatus Phycosocius spiralis</name>
    <dbReference type="NCBI Taxonomy" id="2815099"/>
    <lineage>
        <taxon>Bacteria</taxon>
        <taxon>Pseudomonadati</taxon>
        <taxon>Pseudomonadota</taxon>
        <taxon>Alphaproteobacteria</taxon>
        <taxon>Caulobacterales</taxon>
        <taxon>Caulobacterales incertae sedis</taxon>
        <taxon>Candidatus Phycosocius</taxon>
    </lineage>
</organism>
<dbReference type="Gene3D" id="1.10.3680.10">
    <property type="entry name" value="TerB-like"/>
    <property type="match status" value="1"/>
</dbReference>
<dbReference type="SUPFAM" id="SSF46565">
    <property type="entry name" value="Chaperone J-domain"/>
    <property type="match status" value="1"/>
</dbReference>
<dbReference type="Gene3D" id="1.10.287.110">
    <property type="entry name" value="DnaJ domain"/>
    <property type="match status" value="1"/>
</dbReference>
<evidence type="ECO:0000313" key="3">
    <source>
        <dbReference type="Proteomes" id="UP001161064"/>
    </source>
</evidence>
<dbReference type="Proteomes" id="UP001161064">
    <property type="component" value="Unassembled WGS sequence"/>
</dbReference>
<protein>
    <submittedName>
        <fullName evidence="2">Molecular chaperone DjlA</fullName>
    </submittedName>
</protein>
<comment type="caution">
    <text evidence="2">The sequence shown here is derived from an EMBL/GenBank/DDBJ whole genome shotgun (WGS) entry which is preliminary data.</text>
</comment>
<sequence>MSIWKRLLDLAGTAFHPTTVDAQGHDPCAPDPGDMDFAAAVVALAAKMAKADGRSTLDEAAAFRAAFPVSSEDQPLFDRLFALAQETVHGYEGYARKIGKRYMARPCLLEDVLDVLFVVASADGAITQGELTYLERVADLFGLTETEFARIGAPYFPDREPDPYTILGVALSANEDEVRRAWTRLVAENHPDRFIARGAPIEFIKAAHEKTAIINAAFLQLKSNLAAKRHPKTAHLSA</sequence>
<name>A0ABQ4PSL9_9PROT</name>
<gene>
    <name evidence="2" type="ORF">PsB1_0136</name>
</gene>
<keyword evidence="3" id="KW-1185">Reference proteome</keyword>
<dbReference type="InterPro" id="IPR007791">
    <property type="entry name" value="DjlA_N"/>
</dbReference>
<evidence type="ECO:0000313" key="2">
    <source>
        <dbReference type="EMBL" id="GIU65982.1"/>
    </source>
</evidence>